<evidence type="ECO:0000256" key="2">
    <source>
        <dbReference type="ARBA" id="ARBA00022679"/>
    </source>
</evidence>
<dbReference type="KEGG" id="cheb:HH215_00105"/>
<evidence type="ECO:0000313" key="5">
    <source>
        <dbReference type="EMBL" id="QJD81737.1"/>
    </source>
</evidence>
<dbReference type="RefSeq" id="WP_169278043.1">
    <property type="nucleotide sequence ID" value="NZ_CP051680.1"/>
</dbReference>
<gene>
    <name evidence="5" type="ORF">HH215_00105</name>
</gene>
<feature type="domain" description="Glycosyl transferase family 1" evidence="3">
    <location>
        <begin position="182"/>
        <end position="341"/>
    </location>
</feature>
<accession>A0A7Z2VEN7</accession>
<feature type="domain" description="Glycosyltransferase subfamily 4-like N-terminal" evidence="4">
    <location>
        <begin position="21"/>
        <end position="170"/>
    </location>
</feature>
<organism evidence="5 6">
    <name type="scientific">Cohnella herbarum</name>
    <dbReference type="NCBI Taxonomy" id="2728023"/>
    <lineage>
        <taxon>Bacteria</taxon>
        <taxon>Bacillati</taxon>
        <taxon>Bacillota</taxon>
        <taxon>Bacilli</taxon>
        <taxon>Bacillales</taxon>
        <taxon>Paenibacillaceae</taxon>
        <taxon>Cohnella</taxon>
    </lineage>
</organism>
<dbReference type="Pfam" id="PF00534">
    <property type="entry name" value="Glycos_transf_1"/>
    <property type="match status" value="1"/>
</dbReference>
<dbReference type="InterPro" id="IPR001296">
    <property type="entry name" value="Glyco_trans_1"/>
</dbReference>
<proteinExistence type="predicted"/>
<dbReference type="Pfam" id="PF13439">
    <property type="entry name" value="Glyco_transf_4"/>
    <property type="match status" value="1"/>
</dbReference>
<dbReference type="PANTHER" id="PTHR12526:SF510">
    <property type="entry name" value="D-INOSITOL 3-PHOSPHATE GLYCOSYLTRANSFERASE"/>
    <property type="match status" value="1"/>
</dbReference>
<dbReference type="GO" id="GO:0016757">
    <property type="term" value="F:glycosyltransferase activity"/>
    <property type="evidence" value="ECO:0007669"/>
    <property type="project" value="UniProtKB-KW"/>
</dbReference>
<dbReference type="EMBL" id="CP051680">
    <property type="protein sequence ID" value="QJD81737.1"/>
    <property type="molecule type" value="Genomic_DNA"/>
</dbReference>
<dbReference type="InterPro" id="IPR028098">
    <property type="entry name" value="Glyco_trans_4-like_N"/>
</dbReference>
<sequence>MHILIVAPEQIPVPPVLGGSVEISILAIAKRLAQNHRVTIVSRAHSRYPRHSSIHGVEIYRVPTGSPMTYLSHVQRFVKGKRFDLVQVDNRPRFVGPLKRTLGSTPVSLFLHSLTFVGPPYASRATAAKGLSQANVVVANSSSLKQQLSSRFPRSSGKIRKVWLGVDTKRFSPVRRSQSSRAFKVLFVGRVIPRKGVPVLLQAVKRAQSASSRPLQAIIAGGSTRSGYLGSMRSLARKLGVKATFLGTVPHSRIHHTYRKADVLVCPSQKHEAFGLVNVEAMSTGLPVIASNNGGIKEIVKHNRNGILIKNYRQAQPFANAIAKLANDGSTRKRLALRARSDCLQRFSWGASARRLSQVYAKLRR</sequence>
<dbReference type="PANTHER" id="PTHR12526">
    <property type="entry name" value="GLYCOSYLTRANSFERASE"/>
    <property type="match status" value="1"/>
</dbReference>
<reference evidence="5 6" key="1">
    <citation type="submission" date="2020-04" db="EMBL/GenBank/DDBJ databases">
        <title>Genome sequencing of novel species.</title>
        <authorList>
            <person name="Heo J."/>
            <person name="Kim S.-J."/>
            <person name="Kim J.-S."/>
            <person name="Hong S.-B."/>
            <person name="Kwon S.-W."/>
        </authorList>
    </citation>
    <scope>NUCLEOTIDE SEQUENCE [LARGE SCALE GENOMIC DNA]</scope>
    <source>
        <strain evidence="5 6">MFER-1</strain>
    </source>
</reference>
<keyword evidence="1" id="KW-0328">Glycosyltransferase</keyword>
<evidence type="ECO:0000259" key="3">
    <source>
        <dbReference type="Pfam" id="PF00534"/>
    </source>
</evidence>
<dbReference type="CDD" id="cd03801">
    <property type="entry name" value="GT4_PimA-like"/>
    <property type="match status" value="1"/>
</dbReference>
<dbReference type="Proteomes" id="UP000502248">
    <property type="component" value="Chromosome"/>
</dbReference>
<keyword evidence="2 5" id="KW-0808">Transferase</keyword>
<dbReference type="Gene3D" id="3.40.50.2000">
    <property type="entry name" value="Glycogen Phosphorylase B"/>
    <property type="match status" value="2"/>
</dbReference>
<dbReference type="SUPFAM" id="SSF53756">
    <property type="entry name" value="UDP-Glycosyltransferase/glycogen phosphorylase"/>
    <property type="match status" value="1"/>
</dbReference>
<keyword evidence="6" id="KW-1185">Reference proteome</keyword>
<protein>
    <submittedName>
        <fullName evidence="5">Glycosyltransferase family 4 protein</fullName>
    </submittedName>
</protein>
<evidence type="ECO:0000256" key="1">
    <source>
        <dbReference type="ARBA" id="ARBA00022676"/>
    </source>
</evidence>
<evidence type="ECO:0000259" key="4">
    <source>
        <dbReference type="Pfam" id="PF13439"/>
    </source>
</evidence>
<dbReference type="AlphaFoldDB" id="A0A7Z2VEN7"/>
<evidence type="ECO:0000313" key="6">
    <source>
        <dbReference type="Proteomes" id="UP000502248"/>
    </source>
</evidence>
<name>A0A7Z2VEN7_9BACL</name>